<evidence type="ECO:0000256" key="2">
    <source>
        <dbReference type="ARBA" id="ARBA00022763"/>
    </source>
</evidence>
<sequence length="61" mass="6928">MNSTNRGTRTLASERIAVLENEVKELEESEGDLDKAQSVVTRHHRALHEYNESKDSCQVSQ</sequence>
<evidence type="ECO:0000313" key="6">
    <source>
        <dbReference type="Proteomes" id="UP000886523"/>
    </source>
</evidence>
<evidence type="ECO:0000256" key="1">
    <source>
        <dbReference type="ARBA" id="ARBA00008060"/>
    </source>
</evidence>
<dbReference type="EMBL" id="MU128987">
    <property type="protein sequence ID" value="KAF9512388.1"/>
    <property type="molecule type" value="Genomic_DNA"/>
</dbReference>
<comment type="similarity">
    <text evidence="1">Belongs to the SWI5/SAE3 family.</text>
</comment>
<dbReference type="InterPro" id="IPR010760">
    <property type="entry name" value="DNA-repair_Swi5"/>
</dbReference>
<feature type="coiled-coil region" evidence="4">
    <location>
        <begin position="9"/>
        <end position="39"/>
    </location>
</feature>
<keyword evidence="3" id="KW-0234">DNA repair</keyword>
<dbReference type="OrthoDB" id="255837at2759"/>
<keyword evidence="2" id="KW-0227">DNA damage</keyword>
<reference evidence="5" key="1">
    <citation type="journal article" date="2020" name="Nat. Commun.">
        <title>Large-scale genome sequencing of mycorrhizal fungi provides insights into the early evolution of symbiotic traits.</title>
        <authorList>
            <person name="Miyauchi S."/>
            <person name="Kiss E."/>
            <person name="Kuo A."/>
            <person name="Drula E."/>
            <person name="Kohler A."/>
            <person name="Sanchez-Garcia M."/>
            <person name="Morin E."/>
            <person name="Andreopoulos B."/>
            <person name="Barry K.W."/>
            <person name="Bonito G."/>
            <person name="Buee M."/>
            <person name="Carver A."/>
            <person name="Chen C."/>
            <person name="Cichocki N."/>
            <person name="Clum A."/>
            <person name="Culley D."/>
            <person name="Crous P.W."/>
            <person name="Fauchery L."/>
            <person name="Girlanda M."/>
            <person name="Hayes R.D."/>
            <person name="Keri Z."/>
            <person name="LaButti K."/>
            <person name="Lipzen A."/>
            <person name="Lombard V."/>
            <person name="Magnuson J."/>
            <person name="Maillard F."/>
            <person name="Murat C."/>
            <person name="Nolan M."/>
            <person name="Ohm R.A."/>
            <person name="Pangilinan J."/>
            <person name="Pereira M.F."/>
            <person name="Perotto S."/>
            <person name="Peter M."/>
            <person name="Pfister S."/>
            <person name="Riley R."/>
            <person name="Sitrit Y."/>
            <person name="Stielow J.B."/>
            <person name="Szollosi G."/>
            <person name="Zifcakova L."/>
            <person name="Stursova M."/>
            <person name="Spatafora J.W."/>
            <person name="Tedersoo L."/>
            <person name="Vaario L.M."/>
            <person name="Yamada A."/>
            <person name="Yan M."/>
            <person name="Wang P."/>
            <person name="Xu J."/>
            <person name="Bruns T."/>
            <person name="Baldrian P."/>
            <person name="Vilgalys R."/>
            <person name="Dunand C."/>
            <person name="Henrissat B."/>
            <person name="Grigoriev I.V."/>
            <person name="Hibbett D."/>
            <person name="Nagy L.G."/>
            <person name="Martin F.M."/>
        </authorList>
    </citation>
    <scope>NUCLEOTIDE SEQUENCE</scope>
    <source>
        <strain evidence="5">UP504</strain>
    </source>
</reference>
<dbReference type="AlphaFoldDB" id="A0A9P6AUU6"/>
<protein>
    <submittedName>
        <fullName evidence="5">Uncharacterized protein</fullName>
    </submittedName>
</protein>
<organism evidence="5 6">
    <name type="scientific">Hydnum rufescens UP504</name>
    <dbReference type="NCBI Taxonomy" id="1448309"/>
    <lineage>
        <taxon>Eukaryota</taxon>
        <taxon>Fungi</taxon>
        <taxon>Dikarya</taxon>
        <taxon>Basidiomycota</taxon>
        <taxon>Agaricomycotina</taxon>
        <taxon>Agaricomycetes</taxon>
        <taxon>Cantharellales</taxon>
        <taxon>Hydnaceae</taxon>
        <taxon>Hydnum</taxon>
    </lineage>
</organism>
<evidence type="ECO:0000313" key="5">
    <source>
        <dbReference type="EMBL" id="KAF9512388.1"/>
    </source>
</evidence>
<evidence type="ECO:0000256" key="3">
    <source>
        <dbReference type="ARBA" id="ARBA00023204"/>
    </source>
</evidence>
<name>A0A9P6AUU6_9AGAM</name>
<dbReference type="Gene3D" id="1.20.5.170">
    <property type="match status" value="1"/>
</dbReference>
<gene>
    <name evidence="5" type="ORF">BS47DRAFT_1345508</name>
</gene>
<keyword evidence="4" id="KW-0175">Coiled coil</keyword>
<dbReference type="GO" id="GO:0006281">
    <property type="term" value="P:DNA repair"/>
    <property type="evidence" value="ECO:0007669"/>
    <property type="project" value="UniProtKB-KW"/>
</dbReference>
<evidence type="ECO:0000256" key="4">
    <source>
        <dbReference type="SAM" id="Coils"/>
    </source>
</evidence>
<comment type="caution">
    <text evidence="5">The sequence shown here is derived from an EMBL/GenBank/DDBJ whole genome shotgun (WGS) entry which is preliminary data.</text>
</comment>
<proteinExistence type="inferred from homology"/>
<dbReference type="Proteomes" id="UP000886523">
    <property type="component" value="Unassembled WGS sequence"/>
</dbReference>
<dbReference type="Pfam" id="PF07061">
    <property type="entry name" value="Swi5"/>
    <property type="match status" value="1"/>
</dbReference>
<keyword evidence="6" id="KW-1185">Reference proteome</keyword>
<accession>A0A9P6AUU6</accession>